<dbReference type="Proteomes" id="UP000007468">
    <property type="component" value="Chromosome"/>
</dbReference>
<evidence type="ECO:0000313" key="2">
    <source>
        <dbReference type="EMBL" id="EFE28072.1"/>
    </source>
</evidence>
<dbReference type="PANTHER" id="PTHR38743">
    <property type="entry name" value="SIMILAR TO GLYOXYLASE I FAMILY PROTEIN"/>
    <property type="match status" value="1"/>
</dbReference>
<dbReference type="PANTHER" id="PTHR38743:SF2">
    <property type="entry name" value="DUF2185 DOMAIN-CONTAINING PROTEIN"/>
    <property type="match status" value="1"/>
</dbReference>
<proteinExistence type="predicted"/>
<dbReference type="OrthoDB" id="4827574at2"/>
<name>D6GT87_FILAD</name>
<dbReference type="EMBL" id="CP002390">
    <property type="protein sequence ID" value="EFE28072.1"/>
    <property type="molecule type" value="Genomic_DNA"/>
</dbReference>
<organism evidence="2 3">
    <name type="scientific">Filifactor alocis (strain ATCC 35896 / CCUG 47790 / D40 B5)</name>
    <name type="common">Fusobacterium alocis</name>
    <dbReference type="NCBI Taxonomy" id="546269"/>
    <lineage>
        <taxon>Bacteria</taxon>
        <taxon>Bacillati</taxon>
        <taxon>Bacillota</taxon>
        <taxon>Clostridia</taxon>
        <taxon>Peptostreptococcales</taxon>
        <taxon>Filifactoraceae</taxon>
        <taxon>Filifactor</taxon>
    </lineage>
</organism>
<dbReference type="STRING" id="546269.HMPREF0389_01325"/>
<dbReference type="AlphaFoldDB" id="D6GT87"/>
<dbReference type="eggNOG" id="COG4859">
    <property type="taxonomic scope" value="Bacteria"/>
</dbReference>
<dbReference type="Pfam" id="PF09951">
    <property type="entry name" value="Imm33"/>
    <property type="match status" value="1"/>
</dbReference>
<dbReference type="InterPro" id="IPR018689">
    <property type="entry name" value="Imm33_dom"/>
</dbReference>
<dbReference type="KEGG" id="faa:HMPREF0389_01325"/>
<dbReference type="PATRIC" id="fig|546269.5.peg.1675"/>
<evidence type="ECO:0000259" key="1">
    <source>
        <dbReference type="Pfam" id="PF09951"/>
    </source>
</evidence>
<gene>
    <name evidence="2" type="ordered locus">HMPREF0389_01325</name>
</gene>
<accession>D6GT87</accession>
<protein>
    <recommendedName>
        <fullName evidence="1">Immunity protein Imm33 domain-containing protein</fullName>
    </recommendedName>
</protein>
<feature type="domain" description="Immunity protein Imm33" evidence="1">
    <location>
        <begin position="24"/>
        <end position="108"/>
    </location>
</feature>
<sequence>MEKNWNIKTEDMKELFHWNEGEGCIATDRIMVDGEKVGYMYRENPDYNGDSGWRFTAGDEDDEYMSEPDHSGLYTLNAVANNDVDIIPFLHSPIGTGYYRDENGEFVKDTFHAIARQEIDEILYEYKIMTVEDYRNQSPENLAVIYENIKSVVEQYDLSEEDADAILSDLLGSCMGFKFSI</sequence>
<evidence type="ECO:0000313" key="3">
    <source>
        <dbReference type="Proteomes" id="UP000007468"/>
    </source>
</evidence>
<keyword evidence="3" id="KW-1185">Reference proteome</keyword>
<reference evidence="3" key="1">
    <citation type="submission" date="2010-12" db="EMBL/GenBank/DDBJ databases">
        <title>The genome sequence of Filifactor alocis strain ATCC 35896.</title>
        <authorList>
            <consortium name="The Broad Institute Genome Sequencing Platform"/>
            <person name="Ward D."/>
            <person name="Earl A."/>
            <person name="Feldgarden M."/>
            <person name="Young S.K."/>
            <person name="Gargeya S."/>
            <person name="Zeng Q."/>
            <person name="Alvarado L."/>
            <person name="Berlin A."/>
            <person name="Bochicchio J."/>
            <person name="Chapman S.B."/>
            <person name="Chen Z."/>
            <person name="Freedman E."/>
            <person name="Gellesch M."/>
            <person name="Goldberg J."/>
            <person name="Griggs A."/>
            <person name="Gujja S."/>
            <person name="Heilman E."/>
            <person name="Heiman D."/>
            <person name="Howarth C."/>
            <person name="Mehta T."/>
            <person name="Neiman D."/>
            <person name="Pearson M."/>
            <person name="Roberts A."/>
            <person name="Saif S."/>
            <person name="Shea T."/>
            <person name="Shenoy N."/>
            <person name="Sisk P."/>
            <person name="Stolte C."/>
            <person name="Sykes S."/>
            <person name="White J."/>
            <person name="Yandava C."/>
            <person name="Izard J."/>
            <person name="Blanton J.M."/>
            <person name="Baranova O.V."/>
            <person name="Tanner A.C."/>
            <person name="Dewhirst F.E."/>
            <person name="Haas B."/>
            <person name="Nusbaum C."/>
            <person name="Birren B."/>
        </authorList>
    </citation>
    <scope>NUCLEOTIDE SEQUENCE [LARGE SCALE GENOMIC DNA]</scope>
    <source>
        <strain evidence="3">ATCC 35896 / CCUG 47790 / D40 B5</strain>
    </source>
</reference>
<dbReference type="RefSeq" id="WP_014263122.1">
    <property type="nucleotide sequence ID" value="NC_016630.1"/>
</dbReference>